<evidence type="ECO:0000313" key="2">
    <source>
        <dbReference type="EMBL" id="ORX91486.1"/>
    </source>
</evidence>
<dbReference type="AlphaFoldDB" id="A0A1Y1Y191"/>
<keyword evidence="1" id="KW-0175">Coiled coil</keyword>
<evidence type="ECO:0000313" key="3">
    <source>
        <dbReference type="Proteomes" id="UP000193498"/>
    </source>
</evidence>
<proteinExistence type="predicted"/>
<organism evidence="2 3">
    <name type="scientific">Basidiobolus meristosporus CBS 931.73</name>
    <dbReference type="NCBI Taxonomy" id="1314790"/>
    <lineage>
        <taxon>Eukaryota</taxon>
        <taxon>Fungi</taxon>
        <taxon>Fungi incertae sedis</taxon>
        <taxon>Zoopagomycota</taxon>
        <taxon>Entomophthoromycotina</taxon>
        <taxon>Basidiobolomycetes</taxon>
        <taxon>Basidiobolales</taxon>
        <taxon>Basidiobolaceae</taxon>
        <taxon>Basidiobolus</taxon>
    </lineage>
</organism>
<dbReference type="GO" id="GO:0000350">
    <property type="term" value="P:generation of catalytic spliceosome for second transesterification step"/>
    <property type="evidence" value="ECO:0007669"/>
    <property type="project" value="InterPro"/>
</dbReference>
<protein>
    <submittedName>
        <fullName evidence="2">Uncharacterized protein</fullName>
    </submittedName>
</protein>
<dbReference type="Pfam" id="PF06246">
    <property type="entry name" value="Isy1"/>
    <property type="match status" value="1"/>
</dbReference>
<reference evidence="2 3" key="1">
    <citation type="submission" date="2016-07" db="EMBL/GenBank/DDBJ databases">
        <title>Pervasive Adenine N6-methylation of Active Genes in Fungi.</title>
        <authorList>
            <consortium name="DOE Joint Genome Institute"/>
            <person name="Mondo S.J."/>
            <person name="Dannebaum R.O."/>
            <person name="Kuo R.C."/>
            <person name="Labutti K."/>
            <person name="Haridas S."/>
            <person name="Kuo A."/>
            <person name="Salamov A."/>
            <person name="Ahrendt S.R."/>
            <person name="Lipzen A."/>
            <person name="Sullivan W."/>
            <person name="Andreopoulos W.B."/>
            <person name="Clum A."/>
            <person name="Lindquist E."/>
            <person name="Daum C."/>
            <person name="Ramamoorthy G.K."/>
            <person name="Gryganskyi A."/>
            <person name="Culley D."/>
            <person name="Magnuson J.K."/>
            <person name="James T.Y."/>
            <person name="O'Malley M.A."/>
            <person name="Stajich J.E."/>
            <person name="Spatafora J.W."/>
            <person name="Visel A."/>
            <person name="Grigoriev I.V."/>
        </authorList>
    </citation>
    <scope>NUCLEOTIDE SEQUENCE [LARGE SCALE GENOMIC DNA]</scope>
    <source>
        <strain evidence="2 3">CBS 931.73</strain>
    </source>
</reference>
<dbReference type="Proteomes" id="UP000193498">
    <property type="component" value="Unassembled WGS sequence"/>
</dbReference>
<dbReference type="EMBL" id="MCFE01000319">
    <property type="protein sequence ID" value="ORX91486.1"/>
    <property type="molecule type" value="Genomic_DNA"/>
</dbReference>
<keyword evidence="3" id="KW-1185">Reference proteome</keyword>
<dbReference type="OrthoDB" id="5983780at2759"/>
<dbReference type="InParanoid" id="A0A1Y1Y191"/>
<name>A0A1Y1Y191_9FUNG</name>
<dbReference type="InterPro" id="IPR009360">
    <property type="entry name" value="Isy1"/>
</dbReference>
<feature type="coiled-coil region" evidence="1">
    <location>
        <begin position="65"/>
        <end position="92"/>
    </location>
</feature>
<gene>
    <name evidence="2" type="ORF">K493DRAFT_50386</name>
</gene>
<evidence type="ECO:0000256" key="1">
    <source>
        <dbReference type="SAM" id="Coils"/>
    </source>
</evidence>
<accession>A0A1Y1Y191</accession>
<comment type="caution">
    <text evidence="2">The sequence shown here is derived from an EMBL/GenBank/DDBJ whole genome shotgun (WGS) entry which is preliminary data.</text>
</comment>
<sequence length="130" mass="15571">MARNSEKQLSGLNRFLRAQEDEFLKEKIQKRPPLKTLNTAAEVRSWIPSIKKDISYCLHHLSGVRNYSEKKIAEFRERLQFLEREYERFVKKVRELDPDAIGTPGEAHKYYSKRKNLRRNQPKLMRLRAL</sequence>